<organism evidence="7 8">
    <name type="scientific">Mortierella isabellina</name>
    <name type="common">Filamentous fungus</name>
    <name type="synonym">Umbelopsis isabellina</name>
    <dbReference type="NCBI Taxonomy" id="91625"/>
    <lineage>
        <taxon>Eukaryota</taxon>
        <taxon>Fungi</taxon>
        <taxon>Fungi incertae sedis</taxon>
        <taxon>Mucoromycota</taxon>
        <taxon>Mucoromycotina</taxon>
        <taxon>Umbelopsidomycetes</taxon>
        <taxon>Umbelopsidales</taxon>
        <taxon>Umbelopsidaceae</taxon>
        <taxon>Umbelopsis</taxon>
    </lineage>
</organism>
<dbReference type="PROSITE" id="PS51746">
    <property type="entry name" value="PPM_2"/>
    <property type="match status" value="1"/>
</dbReference>
<evidence type="ECO:0000313" key="7">
    <source>
        <dbReference type="EMBL" id="KAG2172748.1"/>
    </source>
</evidence>
<dbReference type="PROSITE" id="PS01032">
    <property type="entry name" value="PPM_1"/>
    <property type="match status" value="1"/>
</dbReference>
<dbReference type="CDD" id="cd00143">
    <property type="entry name" value="PP2Cc"/>
    <property type="match status" value="1"/>
</dbReference>
<dbReference type="InterPro" id="IPR015655">
    <property type="entry name" value="PP2C"/>
</dbReference>
<dbReference type="GO" id="GO:0004722">
    <property type="term" value="F:protein serine/threonine phosphatase activity"/>
    <property type="evidence" value="ECO:0007669"/>
    <property type="project" value="InterPro"/>
</dbReference>
<comment type="similarity">
    <text evidence="1 5">Belongs to the PP2C family.</text>
</comment>
<dbReference type="InterPro" id="IPR000222">
    <property type="entry name" value="PP2C_BS"/>
</dbReference>
<gene>
    <name evidence="7" type="ORF">INT43_000095</name>
</gene>
<keyword evidence="2" id="KW-0479">Metal-binding</keyword>
<dbReference type="PANTHER" id="PTHR13832:SF837">
    <property type="entry name" value="PROTEIN PHOSPHATASE 2C-LIKE DOMAIN-CONTAINING PROTEIN 1"/>
    <property type="match status" value="1"/>
</dbReference>
<keyword evidence="3 5" id="KW-0378">Hydrolase</keyword>
<dbReference type="Gene3D" id="3.60.40.10">
    <property type="entry name" value="PPM-type phosphatase domain"/>
    <property type="match status" value="1"/>
</dbReference>
<dbReference type="SMART" id="SM00332">
    <property type="entry name" value="PP2Cc"/>
    <property type="match status" value="1"/>
</dbReference>
<evidence type="ECO:0000256" key="2">
    <source>
        <dbReference type="ARBA" id="ARBA00022723"/>
    </source>
</evidence>
<keyword evidence="4 5" id="KW-0904">Protein phosphatase</keyword>
<protein>
    <recommendedName>
        <fullName evidence="6">PPM-type phosphatase domain-containing protein</fullName>
    </recommendedName>
</protein>
<proteinExistence type="inferred from homology"/>
<dbReference type="Proteomes" id="UP000654370">
    <property type="component" value="Unassembled WGS sequence"/>
</dbReference>
<evidence type="ECO:0000256" key="4">
    <source>
        <dbReference type="ARBA" id="ARBA00022912"/>
    </source>
</evidence>
<evidence type="ECO:0000259" key="6">
    <source>
        <dbReference type="PROSITE" id="PS51746"/>
    </source>
</evidence>
<reference evidence="7" key="1">
    <citation type="submission" date="2020-12" db="EMBL/GenBank/DDBJ databases">
        <title>Metabolic potential, ecology and presence of endohyphal bacteria is reflected in genomic diversity of Mucoromycotina.</title>
        <authorList>
            <person name="Muszewska A."/>
            <person name="Okrasinska A."/>
            <person name="Steczkiewicz K."/>
            <person name="Drgas O."/>
            <person name="Orlowska M."/>
            <person name="Perlinska-Lenart U."/>
            <person name="Aleksandrzak-Piekarczyk T."/>
            <person name="Szatraj K."/>
            <person name="Zielenkiewicz U."/>
            <person name="Pilsyk S."/>
            <person name="Malc E."/>
            <person name="Mieczkowski P."/>
            <person name="Kruszewska J.S."/>
            <person name="Biernat P."/>
            <person name="Pawlowska J."/>
        </authorList>
    </citation>
    <scope>NUCLEOTIDE SEQUENCE</scope>
    <source>
        <strain evidence="7">WA0000067209</strain>
    </source>
</reference>
<dbReference type="Pfam" id="PF00481">
    <property type="entry name" value="PP2C"/>
    <property type="match status" value="1"/>
</dbReference>
<dbReference type="EMBL" id="JAEPQZ010000016">
    <property type="protein sequence ID" value="KAG2172748.1"/>
    <property type="molecule type" value="Genomic_DNA"/>
</dbReference>
<dbReference type="InterPro" id="IPR001932">
    <property type="entry name" value="PPM-type_phosphatase-like_dom"/>
</dbReference>
<evidence type="ECO:0000256" key="1">
    <source>
        <dbReference type="ARBA" id="ARBA00006702"/>
    </source>
</evidence>
<evidence type="ECO:0000313" key="8">
    <source>
        <dbReference type="Proteomes" id="UP000654370"/>
    </source>
</evidence>
<feature type="domain" description="PPM-type phosphatase" evidence="6">
    <location>
        <begin position="22"/>
        <end position="272"/>
    </location>
</feature>
<accession>A0A8H7UAG0</accession>
<sequence length="274" mass="30043">MSDNQAAAETASKQAMKAVGFSIGISEDRNKRYRRAMEDSHTCMTDFSNIERQGFFGIYDGHAGKATAEWCGENLHQIFSSCLSKNPDAPVSDVLNMTFLQADQQLNKNQGQHSGCTAVVAYVEAKNTNSKRVLYTANVGDARAVLCRGGQAVRLSYDHKGSDANEAKRIIDSGGFMLNNRVNGVLAVTRSLGDHTMKDFVVGNPYTTETELTDEDTFIILACDGLWDVCDDKDAVDLIKDIKDPQEASQKLLDHALVNFSTDNLTIMVINLSD</sequence>
<dbReference type="SUPFAM" id="SSF81606">
    <property type="entry name" value="PP2C-like"/>
    <property type="match status" value="1"/>
</dbReference>
<dbReference type="GO" id="GO:0046872">
    <property type="term" value="F:metal ion binding"/>
    <property type="evidence" value="ECO:0007669"/>
    <property type="project" value="UniProtKB-KW"/>
</dbReference>
<name>A0A8H7UAG0_MORIS</name>
<dbReference type="PANTHER" id="PTHR13832">
    <property type="entry name" value="PROTEIN PHOSPHATASE 2C"/>
    <property type="match status" value="1"/>
</dbReference>
<dbReference type="InterPro" id="IPR036457">
    <property type="entry name" value="PPM-type-like_dom_sf"/>
</dbReference>
<evidence type="ECO:0000256" key="5">
    <source>
        <dbReference type="RuleBase" id="RU003465"/>
    </source>
</evidence>
<dbReference type="OrthoDB" id="10264738at2759"/>
<comment type="caution">
    <text evidence="7">The sequence shown here is derived from an EMBL/GenBank/DDBJ whole genome shotgun (WGS) entry which is preliminary data.</text>
</comment>
<evidence type="ECO:0000256" key="3">
    <source>
        <dbReference type="ARBA" id="ARBA00022801"/>
    </source>
</evidence>
<keyword evidence="8" id="KW-1185">Reference proteome</keyword>
<dbReference type="AlphaFoldDB" id="A0A8H7UAG0"/>